<evidence type="ECO:0000256" key="1">
    <source>
        <dbReference type="SAM" id="Phobius"/>
    </source>
</evidence>
<accession>A0ABD7IYU6</accession>
<dbReference type="AlphaFoldDB" id="A0ABD7IYU6"/>
<dbReference type="RefSeq" id="WP_002411922.1">
    <property type="nucleotide sequence ID" value="NZ_CP091901.1"/>
</dbReference>
<reference evidence="2 3" key="1">
    <citation type="submission" date="2018-10" db="EMBL/GenBank/DDBJ databases">
        <title>Genotypes and phenotypes of Enterococci isolated from broiler chickens.</title>
        <authorList>
            <person name="Muhammad A.R."/>
            <person name="Diarra M.S."/>
        </authorList>
    </citation>
    <scope>NUCLEOTIDE SEQUENCE [LARGE SCALE GENOMIC DNA]</scope>
    <source>
        <strain evidence="2 3">LIT2 A36'</strain>
    </source>
</reference>
<keyword evidence="1" id="KW-0812">Transmembrane</keyword>
<keyword evidence="1" id="KW-1133">Transmembrane helix</keyword>
<evidence type="ECO:0000313" key="3">
    <source>
        <dbReference type="Proteomes" id="UP000281488"/>
    </source>
</evidence>
<proteinExistence type="predicted"/>
<gene>
    <name evidence="2" type="ORF">EGW16_13775</name>
</gene>
<dbReference type="EMBL" id="RKMZ01000009">
    <property type="protein sequence ID" value="ROX30389.1"/>
    <property type="molecule type" value="Genomic_DNA"/>
</dbReference>
<evidence type="ECO:0000313" key="2">
    <source>
        <dbReference type="EMBL" id="ROX30389.1"/>
    </source>
</evidence>
<dbReference type="Proteomes" id="UP000281488">
    <property type="component" value="Unassembled WGS sequence"/>
</dbReference>
<protein>
    <submittedName>
        <fullName evidence="2">Uncharacterized protein</fullName>
    </submittedName>
</protein>
<comment type="caution">
    <text evidence="2">The sequence shown here is derived from an EMBL/GenBank/DDBJ whole genome shotgun (WGS) entry which is preliminary data.</text>
</comment>
<feature type="transmembrane region" description="Helical" evidence="1">
    <location>
        <begin position="130"/>
        <end position="148"/>
    </location>
</feature>
<organism evidence="2 3">
    <name type="scientific">Enterococcus faecalis</name>
    <name type="common">Streptococcus faecalis</name>
    <dbReference type="NCBI Taxonomy" id="1351"/>
    <lineage>
        <taxon>Bacteria</taxon>
        <taxon>Bacillati</taxon>
        <taxon>Bacillota</taxon>
        <taxon>Bacilli</taxon>
        <taxon>Lactobacillales</taxon>
        <taxon>Enterococcaceae</taxon>
        <taxon>Enterococcus</taxon>
    </lineage>
</organism>
<keyword evidence="1" id="KW-0472">Membrane</keyword>
<sequence>MLKTESQSLETTIDVKIIEDNLSLKNNESGISLVTITDEEKLSNELKNAHSLVTLMDVKATVNAFNNQLILENGNGKLTDLLIKNLQNQSKSSFRSKNSGMCSAVMGGAGLAQTILYGAAAWALGVTGPASWLVGAGIGAAYYAGSLLC</sequence>
<name>A0ABD7IYU6_ENTFL</name>
<feature type="transmembrane region" description="Helical" evidence="1">
    <location>
        <begin position="101"/>
        <end position="124"/>
    </location>
</feature>